<keyword evidence="2" id="KW-0442">Lipid degradation</keyword>
<evidence type="ECO:0000259" key="3">
    <source>
        <dbReference type="PROSITE" id="PS51635"/>
    </source>
</evidence>
<dbReference type="PANTHER" id="PTHR24185:SF8">
    <property type="entry name" value="PNPLA DOMAIN-CONTAINING PROTEIN"/>
    <property type="match status" value="1"/>
</dbReference>
<dbReference type="Proteomes" id="UP000813444">
    <property type="component" value="Unassembled WGS sequence"/>
</dbReference>
<evidence type="ECO:0000313" key="4">
    <source>
        <dbReference type="EMBL" id="KAH7303139.1"/>
    </source>
</evidence>
<dbReference type="SUPFAM" id="SSF52151">
    <property type="entry name" value="FabD/lysophospholipase-like"/>
    <property type="match status" value="1"/>
</dbReference>
<dbReference type="GO" id="GO:0046486">
    <property type="term" value="P:glycerolipid metabolic process"/>
    <property type="evidence" value="ECO:0007669"/>
    <property type="project" value="UniProtKB-ARBA"/>
</dbReference>
<dbReference type="GO" id="GO:0047499">
    <property type="term" value="F:calcium-independent phospholipase A2 activity"/>
    <property type="evidence" value="ECO:0007669"/>
    <property type="project" value="TreeGrafter"/>
</dbReference>
<keyword evidence="5" id="KW-1185">Reference proteome</keyword>
<dbReference type="CDD" id="cd07199">
    <property type="entry name" value="Pat17_PNPLA8_PNPLA9_like"/>
    <property type="match status" value="1"/>
</dbReference>
<feature type="active site" description="Nucleophile" evidence="2">
    <location>
        <position position="409"/>
    </location>
</feature>
<evidence type="ECO:0000313" key="5">
    <source>
        <dbReference type="Proteomes" id="UP000813444"/>
    </source>
</evidence>
<feature type="short sequence motif" description="DGA/G" evidence="2">
    <location>
        <begin position="543"/>
        <end position="545"/>
    </location>
</feature>
<keyword evidence="2 4" id="KW-0378">Hydrolase</keyword>
<comment type="caution">
    <text evidence="4">The sequence shown here is derived from an EMBL/GenBank/DDBJ whole genome shotgun (WGS) entry which is preliminary data.</text>
</comment>
<dbReference type="GO" id="GO:0016042">
    <property type="term" value="P:lipid catabolic process"/>
    <property type="evidence" value="ECO:0007669"/>
    <property type="project" value="UniProtKB-UniRule"/>
</dbReference>
<protein>
    <submittedName>
        <fullName evidence="4">Acyl transferase/acyl hydrolase/lysophospholipase</fullName>
    </submittedName>
</protein>
<feature type="domain" description="PNPLA" evidence="3">
    <location>
        <begin position="369"/>
        <end position="556"/>
    </location>
</feature>
<dbReference type="GO" id="GO:0016020">
    <property type="term" value="C:membrane"/>
    <property type="evidence" value="ECO:0007669"/>
    <property type="project" value="TreeGrafter"/>
</dbReference>
<dbReference type="EMBL" id="JAGPNK010000039">
    <property type="protein sequence ID" value="KAH7303139.1"/>
    <property type="molecule type" value="Genomic_DNA"/>
</dbReference>
<accession>A0A8K0SFZ8</accession>
<dbReference type="InterPro" id="IPR016035">
    <property type="entry name" value="Acyl_Trfase/lysoPLipase"/>
</dbReference>
<dbReference type="OrthoDB" id="4766886at2759"/>
<feature type="short sequence motif" description="GXGXXG" evidence="2">
    <location>
        <begin position="373"/>
        <end position="378"/>
    </location>
</feature>
<dbReference type="GO" id="GO:0019369">
    <property type="term" value="P:arachidonate metabolic process"/>
    <property type="evidence" value="ECO:0007669"/>
    <property type="project" value="TreeGrafter"/>
</dbReference>
<evidence type="ECO:0000256" key="1">
    <source>
        <dbReference type="ARBA" id="ARBA00023098"/>
    </source>
</evidence>
<proteinExistence type="predicted"/>
<dbReference type="PROSITE" id="PS51635">
    <property type="entry name" value="PNPLA"/>
    <property type="match status" value="1"/>
</dbReference>
<feature type="short sequence motif" description="GXSXG" evidence="2">
    <location>
        <begin position="407"/>
        <end position="411"/>
    </location>
</feature>
<sequence>MSKCKHTRWLRLSRNNQDLDLEVSDRPQRLLDNLKAPDTQYPSLIAVVGNQSKLRWLNHVGINVAGPRGVRGHGEIQSCVVIFDGDVPSHNRFARPCRPQTCHEASVQADDLYRRLLLPFLDVICFFATDLGGVEQKPLPAVDLRPYLVIVIDEGIERDAMAAFDDRIRAETGIDLHCHFRDLHIVSLSKSENVGQKSSRGGRRNSRQNSQWKRLQSKLVKLLSLSRQARVDTGYLFSARHLAGLLRHAAKLTSELSHEPFDWVRIECALDQFLAHFESFASLTQFGLPVIASSFLLDHYVPGMHRLAGFHQQWTAIHSDATCFCCLRRRPQFGLPCKHAVCENCVKVFGRVDENDPWVKPDTAGIRVLSIDGGGTRGRVPLEFIHILQERIGLPYPVQRNFDVVYGTSSGAIIACALFINGWSIEDCIASFESLSRLAFTPRWSCWIPLLSKIYDFILSILADSRYPARNLEKALQEVFGLTRTMIEYSNASEMGTMIGVPVTTIRDAAPCVFTNYNGVGNRETNNVYFRPRHILGLGTFQDGGLLFNNPVTIAMQEAAALFPATPKPSLVVSLGTGSARKGRPDTSTSRCFWRDSFPLRVFRAFWQSGSSSRAWTQLLSHQEMGDKGEFFRFDIEFDGPEPPLDDVLVMKEIRDEARDTMLDSPTLDCLVLRTRAELFFFELDPERPYQFIGGAYESRTPEFEAFMAQLNASSAEFLDRFTRLRDGNFSKVIKFQTPSRQEPIAISLREKDTAYPISGAPFSLQWLIDAQQLEARFGQQDHRKRKWPICEVEQEVVRKKARRR</sequence>
<dbReference type="AlphaFoldDB" id="A0A8K0SFZ8"/>
<feature type="active site" description="Proton acceptor" evidence="2">
    <location>
        <position position="543"/>
    </location>
</feature>
<keyword evidence="1 2" id="KW-0443">Lipid metabolism</keyword>
<dbReference type="InterPro" id="IPR002641">
    <property type="entry name" value="PNPLA_dom"/>
</dbReference>
<dbReference type="PANTHER" id="PTHR24185">
    <property type="entry name" value="CALCIUM-INDEPENDENT PHOSPHOLIPASE A2-GAMMA"/>
    <property type="match status" value="1"/>
</dbReference>
<dbReference type="Gene3D" id="3.40.1090.10">
    <property type="entry name" value="Cytosolic phospholipase A2 catalytic domain"/>
    <property type="match status" value="1"/>
</dbReference>
<gene>
    <name evidence="4" type="ORF">B0I35DRAFT_455349</name>
</gene>
<organism evidence="4 5">
    <name type="scientific">Stachybotrys elegans</name>
    <dbReference type="NCBI Taxonomy" id="80388"/>
    <lineage>
        <taxon>Eukaryota</taxon>
        <taxon>Fungi</taxon>
        <taxon>Dikarya</taxon>
        <taxon>Ascomycota</taxon>
        <taxon>Pezizomycotina</taxon>
        <taxon>Sordariomycetes</taxon>
        <taxon>Hypocreomycetidae</taxon>
        <taxon>Hypocreales</taxon>
        <taxon>Stachybotryaceae</taxon>
        <taxon>Stachybotrys</taxon>
    </lineage>
</organism>
<dbReference type="GO" id="GO:0016740">
    <property type="term" value="F:transferase activity"/>
    <property type="evidence" value="ECO:0007669"/>
    <property type="project" value="UniProtKB-KW"/>
</dbReference>
<evidence type="ECO:0000256" key="2">
    <source>
        <dbReference type="PROSITE-ProRule" id="PRU01161"/>
    </source>
</evidence>
<reference evidence="4" key="1">
    <citation type="journal article" date="2021" name="Nat. Commun.">
        <title>Genetic determinants of endophytism in the Arabidopsis root mycobiome.</title>
        <authorList>
            <person name="Mesny F."/>
            <person name="Miyauchi S."/>
            <person name="Thiergart T."/>
            <person name="Pickel B."/>
            <person name="Atanasova L."/>
            <person name="Karlsson M."/>
            <person name="Huettel B."/>
            <person name="Barry K.W."/>
            <person name="Haridas S."/>
            <person name="Chen C."/>
            <person name="Bauer D."/>
            <person name="Andreopoulos W."/>
            <person name="Pangilinan J."/>
            <person name="LaButti K."/>
            <person name="Riley R."/>
            <person name="Lipzen A."/>
            <person name="Clum A."/>
            <person name="Drula E."/>
            <person name="Henrissat B."/>
            <person name="Kohler A."/>
            <person name="Grigoriev I.V."/>
            <person name="Martin F.M."/>
            <person name="Hacquard S."/>
        </authorList>
    </citation>
    <scope>NUCLEOTIDE SEQUENCE</scope>
    <source>
        <strain evidence="4">MPI-CAGE-CH-0235</strain>
    </source>
</reference>
<keyword evidence="4" id="KW-0808">Transferase</keyword>
<dbReference type="Pfam" id="PF01734">
    <property type="entry name" value="Patatin"/>
    <property type="match status" value="1"/>
</dbReference>
<name>A0A8K0SFZ8_9HYPO</name>